<protein>
    <submittedName>
        <fullName evidence="2">Competence type IV pilus minor pilin ComGF</fullName>
    </submittedName>
</protein>
<gene>
    <name evidence="2" type="ORF">R4146_04530</name>
</gene>
<evidence type="ECO:0000256" key="1">
    <source>
        <dbReference type="SAM" id="Phobius"/>
    </source>
</evidence>
<sequence length="147" mass="17228">MKKRCRVMSRRDGFTIVESVISIIIVAMVVGLMSIVIRSILRYQEHRNNVTAFHMYLRMIESPEYQFKYLNHQHHQLILSANQKRYVIGQSVNSIRLTTDKGGYVPLIDDVAAVNWHYDRNILSTRLVMQNGDQFTARSLMKKESRQ</sequence>
<organism evidence="2 3">
    <name type="scientific">Nicoliella lavandulae</name>
    <dbReference type="NCBI Taxonomy" id="3082954"/>
    <lineage>
        <taxon>Bacteria</taxon>
        <taxon>Bacillati</taxon>
        <taxon>Bacillota</taxon>
        <taxon>Bacilli</taxon>
        <taxon>Lactobacillales</taxon>
        <taxon>Lactobacillaceae</taxon>
        <taxon>Nicoliella</taxon>
    </lineage>
</organism>
<accession>A0ABU8SKP0</accession>
<keyword evidence="3" id="KW-1185">Reference proteome</keyword>
<proteinExistence type="predicted"/>
<feature type="transmembrane region" description="Helical" evidence="1">
    <location>
        <begin position="20"/>
        <end position="41"/>
    </location>
</feature>
<dbReference type="Pfam" id="PF15980">
    <property type="entry name" value="ComGF"/>
    <property type="match status" value="1"/>
</dbReference>
<keyword evidence="1" id="KW-1133">Transmembrane helix</keyword>
<reference evidence="2 3" key="1">
    <citation type="submission" date="2023-10" db="EMBL/GenBank/DDBJ databases">
        <title>Nicoliella lavandulae sp. nov. isolated from Lavandula angustifolia flowers.</title>
        <authorList>
            <person name="Alcantara C."/>
            <person name="Zuniga M."/>
            <person name="Landete J.M."/>
            <person name="Monedero V."/>
        </authorList>
    </citation>
    <scope>NUCLEOTIDE SEQUENCE [LARGE SCALE GENOMIC DNA]</scope>
    <source>
        <strain evidence="2 3">Es01</strain>
    </source>
</reference>
<evidence type="ECO:0000313" key="3">
    <source>
        <dbReference type="Proteomes" id="UP001370590"/>
    </source>
</evidence>
<keyword evidence="1" id="KW-0812">Transmembrane</keyword>
<dbReference type="Proteomes" id="UP001370590">
    <property type="component" value="Unassembled WGS sequence"/>
</dbReference>
<evidence type="ECO:0000313" key="2">
    <source>
        <dbReference type="EMBL" id="MEJ6400436.1"/>
    </source>
</evidence>
<comment type="caution">
    <text evidence="2">The sequence shown here is derived from an EMBL/GenBank/DDBJ whole genome shotgun (WGS) entry which is preliminary data.</text>
</comment>
<dbReference type="RefSeq" id="WP_339960245.1">
    <property type="nucleotide sequence ID" value="NZ_JAWMWH010000001.1"/>
</dbReference>
<keyword evidence="1" id="KW-0472">Membrane</keyword>
<name>A0ABU8SKP0_9LACO</name>
<dbReference type="InterPro" id="IPR016977">
    <property type="entry name" value="ComGF"/>
</dbReference>
<dbReference type="EMBL" id="JAWMWH010000001">
    <property type="protein sequence ID" value="MEJ6400436.1"/>
    <property type="molecule type" value="Genomic_DNA"/>
</dbReference>